<proteinExistence type="predicted"/>
<gene>
    <name evidence="2" type="ORF">DRJ31_00460</name>
</gene>
<feature type="compositionally biased region" description="Basic and acidic residues" evidence="1">
    <location>
        <begin position="1"/>
        <end position="16"/>
    </location>
</feature>
<sequence>MSKSLKIDGKHSDAKKPKTTPSIVACQISVTFKKRRKADKKKPPKVHIRITSYLLEKSCKRAPTIENVAAEKYAVIAVRLTMLGKIMPVLEKADIVFRSTKPQEKVLIT</sequence>
<reference evidence="2 3" key="1">
    <citation type="submission" date="2018-06" db="EMBL/GenBank/DDBJ databases">
        <title>Extensive metabolic versatility and redundancy in microbially diverse, dynamic hydrothermal sediments.</title>
        <authorList>
            <person name="Dombrowski N."/>
            <person name="Teske A."/>
            <person name="Baker B.J."/>
        </authorList>
    </citation>
    <scope>NUCLEOTIDE SEQUENCE [LARGE SCALE GENOMIC DNA]</scope>
    <source>
        <strain evidence="2">B66_G16</strain>
    </source>
</reference>
<organism evidence="2 3">
    <name type="scientific">Thermoproteota archaeon</name>
    <dbReference type="NCBI Taxonomy" id="2056631"/>
    <lineage>
        <taxon>Archaea</taxon>
        <taxon>Thermoproteota</taxon>
    </lineage>
</organism>
<protein>
    <submittedName>
        <fullName evidence="2">Uncharacterized protein</fullName>
    </submittedName>
</protein>
<dbReference type="Proteomes" id="UP000278475">
    <property type="component" value="Unassembled WGS sequence"/>
</dbReference>
<feature type="region of interest" description="Disordered" evidence="1">
    <location>
        <begin position="1"/>
        <end position="20"/>
    </location>
</feature>
<accession>A0A497EU26</accession>
<evidence type="ECO:0000256" key="1">
    <source>
        <dbReference type="SAM" id="MobiDB-lite"/>
    </source>
</evidence>
<evidence type="ECO:0000313" key="2">
    <source>
        <dbReference type="EMBL" id="RLE50656.1"/>
    </source>
</evidence>
<evidence type="ECO:0000313" key="3">
    <source>
        <dbReference type="Proteomes" id="UP000278475"/>
    </source>
</evidence>
<comment type="caution">
    <text evidence="2">The sequence shown here is derived from an EMBL/GenBank/DDBJ whole genome shotgun (WGS) entry which is preliminary data.</text>
</comment>
<dbReference type="EMBL" id="QMQV01000002">
    <property type="protein sequence ID" value="RLE50656.1"/>
    <property type="molecule type" value="Genomic_DNA"/>
</dbReference>
<name>A0A497EU26_9CREN</name>
<dbReference type="AlphaFoldDB" id="A0A497EU26"/>